<dbReference type="Proteomes" id="UP000216361">
    <property type="component" value="Unassembled WGS sequence"/>
</dbReference>
<keyword evidence="3" id="KW-1185">Reference proteome</keyword>
<feature type="compositionally biased region" description="Low complexity" evidence="1">
    <location>
        <begin position="440"/>
        <end position="460"/>
    </location>
</feature>
<organism evidence="2 3">
    <name type="scientific">Elstera cyanobacteriorum</name>
    <dbReference type="NCBI Taxonomy" id="2022747"/>
    <lineage>
        <taxon>Bacteria</taxon>
        <taxon>Pseudomonadati</taxon>
        <taxon>Pseudomonadota</taxon>
        <taxon>Alphaproteobacteria</taxon>
        <taxon>Rhodospirillales</taxon>
        <taxon>Rhodospirillaceae</taxon>
        <taxon>Elstera</taxon>
    </lineage>
</organism>
<protein>
    <submittedName>
        <fullName evidence="2">Uncharacterized protein</fullName>
    </submittedName>
</protein>
<comment type="caution">
    <text evidence="2">The sequence shown here is derived from an EMBL/GenBank/DDBJ whole genome shotgun (WGS) entry which is preliminary data.</text>
</comment>
<evidence type="ECO:0000313" key="3">
    <source>
        <dbReference type="Proteomes" id="UP000216361"/>
    </source>
</evidence>
<accession>A0A255XZI8</accession>
<proteinExistence type="predicted"/>
<dbReference type="AlphaFoldDB" id="A0A255XZI8"/>
<name>A0A255XZI8_9PROT</name>
<evidence type="ECO:0000256" key="1">
    <source>
        <dbReference type="SAM" id="MobiDB-lite"/>
    </source>
</evidence>
<gene>
    <name evidence="2" type="ORF">CHR90_00350</name>
</gene>
<reference evidence="2 3" key="1">
    <citation type="submission" date="2017-07" db="EMBL/GenBank/DDBJ databases">
        <title>Elstera cyanobacteriorum sp. nov., a novel bacterium isolated from cyanobacterial aggregates in a eutrophic lake.</title>
        <authorList>
            <person name="Cai H."/>
        </authorList>
    </citation>
    <scope>NUCLEOTIDE SEQUENCE [LARGE SCALE GENOMIC DNA]</scope>
    <source>
        <strain evidence="2 3">TH019</strain>
    </source>
</reference>
<sequence>MAAWIYRGDGNGTKNENVPVGFKVLDRSSNHPELTKRGLDAAFVSHINPLTGKTDIIVTYAGTAFEKAAAPSGSDDNIAALKDGVANNQGLTGTRIAQTDDAKIFINKYLADALSTENINKDNIGQIYVTGHSLGTTDALAGTAAFKQFFSDRENINSFGSEHKINFQAFSIPVYFADQVIYHKDDLAGVKVNITVNRDDPAHAGMPADALTRAFDGTGIGSFDYDDTIMGQAPAVPSLIALAREIFPAAAFMAQKENHDSGGLLKELEGRFYTTDEGRDYLRAISSEDYRAKINEMKQPGQEEWGAWKEKILTPYTPEDASILNMLTTLKSSGQTPEGRVLVALASGLGWDPLNLGQRVALQTAGAPGFPATGMWYTLDSNGIPLSSPDSNGISYAQYIMERLQNGQGLPNNIISPDDGVSLIDTTKTSNFEEIHPDNTNDSSSESDGNSGNSGFTVTLNGGGNFGGTGSGTSITTNDGFTINLGWGSGSGTSVVITDQVVSGTDQTADTSKPKGPTLGGGVGAAISALGSALNLHDPILNRIVNSGFDLLGDFVTSQIDGTSLGVSTEQVVGNFFAGLISSAVMNALGIKGIPSQIISTVLNSFVSKVVEQVLLDKAVDVAIDTAFSATFGEAGITNIAGSIGSIIGSFLANKILPINSPVGSVVSAAASYFISGALTAALGPLAFLVGGWTPRKTPRVGVGDVI</sequence>
<feature type="region of interest" description="Disordered" evidence="1">
    <location>
        <begin position="430"/>
        <end position="462"/>
    </location>
</feature>
<dbReference type="EMBL" id="NOXS01000011">
    <property type="protein sequence ID" value="OYQ22388.1"/>
    <property type="molecule type" value="Genomic_DNA"/>
</dbReference>
<evidence type="ECO:0000313" key="2">
    <source>
        <dbReference type="EMBL" id="OYQ22388.1"/>
    </source>
</evidence>
<feature type="non-terminal residue" evidence="2">
    <location>
        <position position="707"/>
    </location>
</feature>